<organism evidence="1 2">
    <name type="scientific">Trifolium pratense</name>
    <name type="common">Red clover</name>
    <dbReference type="NCBI Taxonomy" id="57577"/>
    <lineage>
        <taxon>Eukaryota</taxon>
        <taxon>Viridiplantae</taxon>
        <taxon>Streptophyta</taxon>
        <taxon>Embryophyta</taxon>
        <taxon>Tracheophyta</taxon>
        <taxon>Spermatophyta</taxon>
        <taxon>Magnoliopsida</taxon>
        <taxon>eudicotyledons</taxon>
        <taxon>Gunneridae</taxon>
        <taxon>Pentapetalae</taxon>
        <taxon>rosids</taxon>
        <taxon>fabids</taxon>
        <taxon>Fabales</taxon>
        <taxon>Fabaceae</taxon>
        <taxon>Papilionoideae</taxon>
        <taxon>50 kb inversion clade</taxon>
        <taxon>NPAAA clade</taxon>
        <taxon>Hologalegina</taxon>
        <taxon>IRL clade</taxon>
        <taxon>Trifolieae</taxon>
        <taxon>Trifolium</taxon>
    </lineage>
</organism>
<name>A0ACB0KPW8_TRIPR</name>
<gene>
    <name evidence="1" type="ORF">MILVUS5_LOCUS24758</name>
</gene>
<comment type="caution">
    <text evidence="1">The sequence shown here is derived from an EMBL/GenBank/DDBJ whole genome shotgun (WGS) entry which is preliminary data.</text>
</comment>
<dbReference type="EMBL" id="CASHSV030000311">
    <property type="protein sequence ID" value="CAJ2658374.1"/>
    <property type="molecule type" value="Genomic_DNA"/>
</dbReference>
<dbReference type="Proteomes" id="UP001177021">
    <property type="component" value="Unassembled WGS sequence"/>
</dbReference>
<accession>A0ACB0KPW8</accession>
<evidence type="ECO:0000313" key="2">
    <source>
        <dbReference type="Proteomes" id="UP001177021"/>
    </source>
</evidence>
<proteinExistence type="predicted"/>
<protein>
    <submittedName>
        <fullName evidence="1">Uncharacterized protein</fullName>
    </submittedName>
</protein>
<keyword evidence="2" id="KW-1185">Reference proteome</keyword>
<evidence type="ECO:0000313" key="1">
    <source>
        <dbReference type="EMBL" id="CAJ2658374.1"/>
    </source>
</evidence>
<sequence length="289" mass="32449">MNFYEYLPHEYSYALYLADIYDLYPFDSMIHNMVSERYPRDEDGDSAADFDSAIEEDEDLSSAEVQICFGSFGDSDPSTFNSASITPIQPTIDGFTIKIGEIACVLVDSSCNFDSAFSSSIENEKLKNLDLLNQDILNQEAKVEEKLQKFKTQTSNHTVLSEIPFSAIDRFVDVFIEQDSISSRLGSIAHSLAVIVEISKSCNSIFSVSAANHFERLDLFGILDTVFDPGGTNSFRSSLFTSTVFSMTFYLLFLAMMLSLHYHSLKSSHFVFDPGGNQLISVFFYELMI</sequence>
<reference evidence="1" key="1">
    <citation type="submission" date="2023-10" db="EMBL/GenBank/DDBJ databases">
        <authorList>
            <person name="Rodriguez Cubillos JULIANA M."/>
            <person name="De Vega J."/>
        </authorList>
    </citation>
    <scope>NUCLEOTIDE SEQUENCE</scope>
</reference>